<dbReference type="InParanoid" id="A0A1V9Y2N3"/>
<keyword evidence="4" id="KW-1185">Reference proteome</keyword>
<dbReference type="InterPro" id="IPR038538">
    <property type="entry name" value="MTERF_sf"/>
</dbReference>
<dbReference type="Proteomes" id="UP000192247">
    <property type="component" value="Unassembled WGS sequence"/>
</dbReference>
<dbReference type="Pfam" id="PF02536">
    <property type="entry name" value="mTERF"/>
    <property type="match status" value="1"/>
</dbReference>
<gene>
    <name evidence="3" type="ORF">BIW11_05373</name>
</gene>
<comment type="similarity">
    <text evidence="1">Belongs to the mTERF family.</text>
</comment>
<evidence type="ECO:0000313" key="4">
    <source>
        <dbReference type="Proteomes" id="UP000192247"/>
    </source>
</evidence>
<dbReference type="GO" id="GO:0003676">
    <property type="term" value="F:nucleic acid binding"/>
    <property type="evidence" value="ECO:0007669"/>
    <property type="project" value="InterPro"/>
</dbReference>
<dbReference type="AlphaFoldDB" id="A0A1V9Y2N3"/>
<evidence type="ECO:0000313" key="3">
    <source>
        <dbReference type="EMBL" id="OQR79965.1"/>
    </source>
</evidence>
<sequence length="226" mass="26893">MVIPVARATRTVATLLTNFGLNAENIFAKAPRITEVENLVTHVQFWTANLRLSAIEIFPEVLYLRPEVHSEFYNNYVKVFARADIQHTLGTCPQLLLYEWSDLQEKIEYAVNVIGAPHKQIVHSRYLLYPFLHIKTRFELVLRTGVYVKPNRRDKKRTYVMPLEKIVESSPNYILKRTRLTQMEYETFKRMMQQQDDDEQKEKKRIAKYRKQGFNEFNEYKDDNLD</sequence>
<keyword evidence="2" id="KW-0809">Transit peptide</keyword>
<reference evidence="3 4" key="1">
    <citation type="journal article" date="2017" name="Gigascience">
        <title>Draft genome of the honey bee ectoparasitic mite, Tropilaelaps mercedesae, is shaped by the parasitic life history.</title>
        <authorList>
            <person name="Dong X."/>
            <person name="Armstrong S.D."/>
            <person name="Xia D."/>
            <person name="Makepeace B.L."/>
            <person name="Darby A.C."/>
            <person name="Kadowaki T."/>
        </authorList>
    </citation>
    <scope>NUCLEOTIDE SEQUENCE [LARGE SCALE GENOMIC DNA]</scope>
    <source>
        <strain evidence="3">Wuxi-XJTLU</strain>
    </source>
</reference>
<protein>
    <submittedName>
        <fullName evidence="3">Uncharacterized protein</fullName>
    </submittedName>
</protein>
<evidence type="ECO:0000256" key="2">
    <source>
        <dbReference type="ARBA" id="ARBA00022946"/>
    </source>
</evidence>
<proteinExistence type="inferred from homology"/>
<dbReference type="EMBL" id="MNPL01000503">
    <property type="protein sequence ID" value="OQR79965.1"/>
    <property type="molecule type" value="Genomic_DNA"/>
</dbReference>
<dbReference type="STRING" id="418985.A0A1V9Y2N3"/>
<comment type="caution">
    <text evidence="3">The sequence shown here is derived from an EMBL/GenBank/DDBJ whole genome shotgun (WGS) entry which is preliminary data.</text>
</comment>
<organism evidence="3 4">
    <name type="scientific">Tropilaelaps mercedesae</name>
    <dbReference type="NCBI Taxonomy" id="418985"/>
    <lineage>
        <taxon>Eukaryota</taxon>
        <taxon>Metazoa</taxon>
        <taxon>Ecdysozoa</taxon>
        <taxon>Arthropoda</taxon>
        <taxon>Chelicerata</taxon>
        <taxon>Arachnida</taxon>
        <taxon>Acari</taxon>
        <taxon>Parasitiformes</taxon>
        <taxon>Mesostigmata</taxon>
        <taxon>Gamasina</taxon>
        <taxon>Dermanyssoidea</taxon>
        <taxon>Laelapidae</taxon>
        <taxon>Tropilaelaps</taxon>
    </lineage>
</organism>
<dbReference type="InterPro" id="IPR003690">
    <property type="entry name" value="MTERF"/>
</dbReference>
<accession>A0A1V9Y2N3</accession>
<dbReference type="OrthoDB" id="9991972at2759"/>
<dbReference type="Gene3D" id="1.25.70.10">
    <property type="entry name" value="Transcription termination factor 3, mitochondrial"/>
    <property type="match status" value="1"/>
</dbReference>
<evidence type="ECO:0000256" key="1">
    <source>
        <dbReference type="ARBA" id="ARBA00007692"/>
    </source>
</evidence>
<name>A0A1V9Y2N3_9ACAR</name>